<evidence type="ECO:0000313" key="2">
    <source>
        <dbReference type="Proteomes" id="UP000018721"/>
    </source>
</evidence>
<dbReference type="AlphaFoldDB" id="V9FU46"/>
<dbReference type="HOGENOM" id="CLU_2965878_0_0_1"/>
<gene>
    <name evidence="1" type="ORF">F443_02280</name>
</gene>
<evidence type="ECO:0000313" key="1">
    <source>
        <dbReference type="EMBL" id="ETI54994.1"/>
    </source>
</evidence>
<organism evidence="1 2">
    <name type="scientific">Phytophthora nicotianae P1569</name>
    <dbReference type="NCBI Taxonomy" id="1317065"/>
    <lineage>
        <taxon>Eukaryota</taxon>
        <taxon>Sar</taxon>
        <taxon>Stramenopiles</taxon>
        <taxon>Oomycota</taxon>
        <taxon>Peronosporomycetes</taxon>
        <taxon>Peronosporales</taxon>
        <taxon>Peronosporaceae</taxon>
        <taxon>Phytophthora</taxon>
    </lineage>
</organism>
<dbReference type="EMBL" id="ANIZ01000393">
    <property type="protein sequence ID" value="ETI54994.1"/>
    <property type="molecule type" value="Genomic_DNA"/>
</dbReference>
<sequence>MSHYLWRVSTDTGAELEVHDCNSAQGHDVQQVSIGPTGYLWNFPRYRPKGVVGKDRLGF</sequence>
<protein>
    <submittedName>
        <fullName evidence="1">Uncharacterized protein</fullName>
    </submittedName>
</protein>
<name>V9FU46_PHYNI</name>
<reference evidence="1 2" key="1">
    <citation type="submission" date="2013-11" db="EMBL/GenBank/DDBJ databases">
        <title>The Genome Sequence of Phytophthora parasitica P1569.</title>
        <authorList>
            <consortium name="The Broad Institute Genomics Platform"/>
            <person name="Russ C."/>
            <person name="Tyler B."/>
            <person name="Panabieres F."/>
            <person name="Shan W."/>
            <person name="Tripathy S."/>
            <person name="Grunwald N."/>
            <person name="Machado M."/>
            <person name="Johnson C.S."/>
            <person name="Arredondo F."/>
            <person name="Hong C."/>
            <person name="Coffey M."/>
            <person name="Young S.K."/>
            <person name="Zeng Q."/>
            <person name="Gargeya S."/>
            <person name="Fitzgerald M."/>
            <person name="Abouelleil A."/>
            <person name="Alvarado L."/>
            <person name="Chapman S.B."/>
            <person name="Gainer-Dewar J."/>
            <person name="Goldberg J."/>
            <person name="Griggs A."/>
            <person name="Gujja S."/>
            <person name="Hansen M."/>
            <person name="Howarth C."/>
            <person name="Imamovic A."/>
            <person name="Ireland A."/>
            <person name="Larimer J."/>
            <person name="McCowan C."/>
            <person name="Murphy C."/>
            <person name="Pearson M."/>
            <person name="Poon T.W."/>
            <person name="Priest M."/>
            <person name="Roberts A."/>
            <person name="Saif S."/>
            <person name="Shea T."/>
            <person name="Sykes S."/>
            <person name="Wortman J."/>
            <person name="Nusbaum C."/>
            <person name="Birren B."/>
        </authorList>
    </citation>
    <scope>NUCLEOTIDE SEQUENCE [LARGE SCALE GENOMIC DNA]</scope>
    <source>
        <strain evidence="1 2">P1569</strain>
    </source>
</reference>
<comment type="caution">
    <text evidence="1">The sequence shown here is derived from an EMBL/GenBank/DDBJ whole genome shotgun (WGS) entry which is preliminary data.</text>
</comment>
<keyword evidence="2" id="KW-1185">Reference proteome</keyword>
<proteinExistence type="predicted"/>
<dbReference type="Proteomes" id="UP000018721">
    <property type="component" value="Unassembled WGS sequence"/>
</dbReference>
<accession>V9FU46</accession>